<dbReference type="Proteomes" id="UP001597287">
    <property type="component" value="Unassembled WGS sequence"/>
</dbReference>
<dbReference type="InterPro" id="IPR038713">
    <property type="entry name" value="Terminase_Gp1_N_sf"/>
</dbReference>
<evidence type="ECO:0000313" key="2">
    <source>
        <dbReference type="Proteomes" id="UP001597287"/>
    </source>
</evidence>
<organism evidence="1 2">
    <name type="scientific">Delftia deserti</name>
    <dbReference type="NCBI Taxonomy" id="1651218"/>
    <lineage>
        <taxon>Bacteria</taxon>
        <taxon>Pseudomonadati</taxon>
        <taxon>Pseudomonadota</taxon>
        <taxon>Betaproteobacteria</taxon>
        <taxon>Burkholderiales</taxon>
        <taxon>Comamonadaceae</taxon>
        <taxon>Delftia</taxon>
    </lineage>
</organism>
<evidence type="ECO:0000313" key="1">
    <source>
        <dbReference type="EMBL" id="MFD2319427.1"/>
    </source>
</evidence>
<dbReference type="RefSeq" id="WP_380106601.1">
    <property type="nucleotide sequence ID" value="NZ_JBHSIH010000001.1"/>
</dbReference>
<name>A0ABW5EMN0_9BURK</name>
<protein>
    <submittedName>
        <fullName evidence="1">Terminase small subunit</fullName>
    </submittedName>
</protein>
<dbReference type="EMBL" id="JBHUIG010000012">
    <property type="protein sequence ID" value="MFD2319427.1"/>
    <property type="molecule type" value="Genomic_DNA"/>
</dbReference>
<dbReference type="Pfam" id="PF03592">
    <property type="entry name" value="Terminase_2"/>
    <property type="match status" value="1"/>
</dbReference>
<dbReference type="Gene3D" id="1.10.10.1400">
    <property type="entry name" value="Terminase, small subunit, N-terminal DNA-binding domain, HTH motif"/>
    <property type="match status" value="1"/>
</dbReference>
<comment type="caution">
    <text evidence="1">The sequence shown here is derived from an EMBL/GenBank/DDBJ whole genome shotgun (WGS) entry which is preliminary data.</text>
</comment>
<reference evidence="2" key="1">
    <citation type="journal article" date="2019" name="Int. J. Syst. Evol. Microbiol.">
        <title>The Global Catalogue of Microorganisms (GCM) 10K type strain sequencing project: providing services to taxonomists for standard genome sequencing and annotation.</title>
        <authorList>
            <consortium name="The Broad Institute Genomics Platform"/>
            <consortium name="The Broad Institute Genome Sequencing Center for Infectious Disease"/>
            <person name="Wu L."/>
            <person name="Ma J."/>
        </authorList>
    </citation>
    <scope>NUCLEOTIDE SEQUENCE [LARGE SCALE GENOMIC DNA]</scope>
    <source>
        <strain evidence="2">CCUG 62793</strain>
    </source>
</reference>
<dbReference type="InterPro" id="IPR005335">
    <property type="entry name" value="Terminase_ssu"/>
</dbReference>
<gene>
    <name evidence="1" type="ORF">ACFSPV_11960</name>
</gene>
<sequence>MALTIKQEAFALAYVETGNASEAYRRSYNAENMKPAVIAVKASELLANGNVAVRVAALQASHVERHEITVSDLIRELEEARVAASTSEKPKAAAMVAATMGKAKLLGLVTDRQELSGKYGGPVETVTRVELVPLK</sequence>
<keyword evidence="2" id="KW-1185">Reference proteome</keyword>
<proteinExistence type="predicted"/>
<accession>A0ABW5EMN0</accession>